<reference evidence="1 2" key="1">
    <citation type="journal article" date="2011" name="J. Bacteriol.">
        <title>Genome sequence of the obligate intracellular animal pathogen Chlamydia pecorum E58.</title>
        <authorList>
            <person name="Mojica S."/>
            <person name="Huot Creasy H."/>
            <person name="Daugherty S."/>
            <person name="Read T.D."/>
            <person name="Kim T."/>
            <person name="Kaltenboeck B."/>
            <person name="Bavoil P."/>
            <person name="Myers G.S."/>
        </authorList>
    </citation>
    <scope>NUCLEOTIDE SEQUENCE [LARGE SCALE GENOMIC DNA]</scope>
    <source>
        <strain evidence="1 2">E58</strain>
    </source>
</reference>
<organism evidence="1 2">
    <name type="scientific">Chlamydia pecorum (strain ATCC VR-628 / DSM 29919 / E58)</name>
    <name type="common">Chlamydophila pecorum</name>
    <dbReference type="NCBI Taxonomy" id="331635"/>
    <lineage>
        <taxon>Bacteria</taxon>
        <taxon>Pseudomonadati</taxon>
        <taxon>Chlamydiota</taxon>
        <taxon>Chlamydiia</taxon>
        <taxon>Chlamydiales</taxon>
        <taxon>Chlamydiaceae</taxon>
        <taxon>Chlamydia/Chlamydophila group</taxon>
        <taxon>Chlamydia</taxon>
    </lineage>
</organism>
<name>A0AA34RD50_CHLPE</name>
<keyword evidence="2" id="KW-1185">Reference proteome</keyword>
<dbReference type="EMBL" id="CP002608">
    <property type="protein sequence ID" value="AEB41548.1"/>
    <property type="molecule type" value="Genomic_DNA"/>
</dbReference>
<sequence>MKKWRVPGFLGVFALISAGCCLWKEHSSTIDSLPIVNRILDVCNLSEVESLKELAEVVDSWKLSSEERFSREILPVCQLKDEHAFYNDFSLLRMTQAVPAYAATYDCAVVFGGPLPALRQRLDFLIREWQRGVRFQKIIFLCGKRSLYPMLEAKEHFFDSRYNPFPSEANWEQDASQGMPSSEEEVAKFIWAQMLLPKAWRDSNVKVVFLVADPSEGEHATRKDTLKLLSSYYVEFPERVLFVSSQPFINLDRCRLEQVFKEGNYDISGPGFAQGILKYPWASRVCLHTLAVWLEETHGHLRVCK</sequence>
<proteinExistence type="predicted"/>
<dbReference type="Proteomes" id="UP000008305">
    <property type="component" value="Chromosome"/>
</dbReference>
<keyword evidence="1" id="KW-0449">Lipoprotein</keyword>
<gene>
    <name evidence="1" type="ordered locus">G5S_0575</name>
</gene>
<protein>
    <submittedName>
        <fullName evidence="1">Lipoprotein, putative</fullName>
    </submittedName>
</protein>
<dbReference type="AlphaFoldDB" id="A0AA34RD50"/>
<dbReference type="RefSeq" id="WP_013712626.1">
    <property type="nucleotide sequence ID" value="NC_015408.1"/>
</dbReference>
<dbReference type="KEGG" id="cpm:G5S_0575"/>
<accession>A0AA34RD50</accession>
<evidence type="ECO:0000313" key="1">
    <source>
        <dbReference type="EMBL" id="AEB41548.1"/>
    </source>
</evidence>
<dbReference type="PROSITE" id="PS51257">
    <property type="entry name" value="PROKAR_LIPOPROTEIN"/>
    <property type="match status" value="1"/>
</dbReference>
<evidence type="ECO:0000313" key="2">
    <source>
        <dbReference type="Proteomes" id="UP000008305"/>
    </source>
</evidence>